<keyword evidence="7 8" id="KW-0924">Ammonia transport</keyword>
<feature type="transmembrane region" description="Helical" evidence="8">
    <location>
        <begin position="273"/>
        <end position="296"/>
    </location>
</feature>
<feature type="transmembrane region" description="Helical" evidence="8">
    <location>
        <begin position="142"/>
        <end position="162"/>
    </location>
</feature>
<keyword evidence="3 8" id="KW-0813">Transport</keyword>
<dbReference type="Proteomes" id="UP000594468">
    <property type="component" value="Chromosome"/>
</dbReference>
<keyword evidence="5 8" id="KW-1133">Transmembrane helix</keyword>
<feature type="transmembrane region" description="Helical" evidence="8">
    <location>
        <begin position="362"/>
        <end position="380"/>
    </location>
</feature>
<keyword evidence="6 8" id="KW-0472">Membrane</keyword>
<dbReference type="NCBIfam" id="TIGR00836">
    <property type="entry name" value="amt"/>
    <property type="match status" value="1"/>
</dbReference>
<evidence type="ECO:0000313" key="12">
    <source>
        <dbReference type="Proteomes" id="UP000594468"/>
    </source>
</evidence>
<accession>A0A7S8IGY2</accession>
<dbReference type="Gene3D" id="1.10.3430.10">
    <property type="entry name" value="Ammonium transporter AmtB like domains"/>
    <property type="match status" value="1"/>
</dbReference>
<feature type="transmembrane region" description="Helical" evidence="8">
    <location>
        <begin position="55"/>
        <end position="75"/>
    </location>
</feature>
<evidence type="ECO:0000256" key="5">
    <source>
        <dbReference type="ARBA" id="ARBA00022989"/>
    </source>
</evidence>
<dbReference type="PANTHER" id="PTHR11730:SF6">
    <property type="entry name" value="AMMONIUM TRANSPORTER"/>
    <property type="match status" value="1"/>
</dbReference>
<evidence type="ECO:0000313" key="11">
    <source>
        <dbReference type="EMBL" id="QPC84613.1"/>
    </source>
</evidence>
<feature type="domain" description="Ammonium transporter AmtB-like" evidence="10">
    <location>
        <begin position="52"/>
        <end position="450"/>
    </location>
</feature>
<evidence type="ECO:0000256" key="7">
    <source>
        <dbReference type="ARBA" id="ARBA00023177"/>
    </source>
</evidence>
<feature type="chain" id="PRO_5032756019" description="Ammonium transporter" evidence="9">
    <location>
        <begin position="32"/>
        <end position="469"/>
    </location>
</feature>
<evidence type="ECO:0000256" key="9">
    <source>
        <dbReference type="SAM" id="SignalP"/>
    </source>
</evidence>
<keyword evidence="12" id="KW-1185">Reference proteome</keyword>
<evidence type="ECO:0000259" key="10">
    <source>
        <dbReference type="Pfam" id="PF00909"/>
    </source>
</evidence>
<dbReference type="PANTHER" id="PTHR11730">
    <property type="entry name" value="AMMONIUM TRANSPORTER"/>
    <property type="match status" value="1"/>
</dbReference>
<gene>
    <name evidence="11" type="ORF">G4Y79_09615</name>
</gene>
<dbReference type="GO" id="GO:0008519">
    <property type="term" value="F:ammonium channel activity"/>
    <property type="evidence" value="ECO:0007669"/>
    <property type="project" value="InterPro"/>
</dbReference>
<dbReference type="InterPro" id="IPR029020">
    <property type="entry name" value="Ammonium/urea_transptr"/>
</dbReference>
<dbReference type="AlphaFoldDB" id="A0A7S8IGY2"/>
<evidence type="ECO:0000256" key="8">
    <source>
        <dbReference type="RuleBase" id="RU362002"/>
    </source>
</evidence>
<evidence type="ECO:0000256" key="2">
    <source>
        <dbReference type="ARBA" id="ARBA00005887"/>
    </source>
</evidence>
<sequence>MKRRRSRTWTRLLTIAVAALIMAILAPTISAQDDAVTAETVTALQVSLDTTWVLITAFLVFFMQCGFAMLEAGFIRHTGVVNALLENFMDAGLTGLAFWAVGFGIAFGTSSGGLFGTSNFFLSDAVSFVDGSVVYGGDGLSIFTLFFFQFAFAATASTIATGGMAERTDFIGDVIYSIIAGAIIYPVVVHWIWGGGWLAERGFFDFAGSTVVHTVGGVLALVGAIMLGPRAGRVFGEMPKPHNLGLATLGTMILWFGWYGFNPGSTLGMGDPGLTGLVTVNTTLAACAGTIAAMFFMFARTGKWDLGITLNGSLAGLVAITAGCAFVAPWASVVIGAIAGVLVILVVDLIESLKIDDPVGAFAVHGACGIFGTLMIGIVGQPELMGGSTSLLIGGGLDVLVNQFIGSAATIIWVTVTSVIVYAGLKAIGRLRVDPKADEVGIDVYEHGASVWPDILPIPEEVIIVEGGD</sequence>
<feature type="transmembrane region" description="Helical" evidence="8">
    <location>
        <begin position="308"/>
        <end position="328"/>
    </location>
</feature>
<feature type="transmembrane region" description="Helical" evidence="8">
    <location>
        <begin position="206"/>
        <end position="229"/>
    </location>
</feature>
<evidence type="ECO:0000256" key="1">
    <source>
        <dbReference type="ARBA" id="ARBA00004141"/>
    </source>
</evidence>
<proteinExistence type="inferred from homology"/>
<dbReference type="InterPro" id="IPR018047">
    <property type="entry name" value="Ammonium_transpt_CS"/>
</dbReference>
<dbReference type="FunFam" id="1.10.3430.10:FF:000008">
    <property type="entry name" value="Ammonium transporter"/>
    <property type="match status" value="1"/>
</dbReference>
<dbReference type="InterPro" id="IPR001905">
    <property type="entry name" value="Ammonium_transpt"/>
</dbReference>
<organism evidence="11 12">
    <name type="scientific">Phototrophicus methaneseepsis</name>
    <dbReference type="NCBI Taxonomy" id="2710758"/>
    <lineage>
        <taxon>Bacteria</taxon>
        <taxon>Bacillati</taxon>
        <taxon>Chloroflexota</taxon>
        <taxon>Candidatus Thermofontia</taxon>
        <taxon>Phototrophicales</taxon>
        <taxon>Phototrophicaceae</taxon>
        <taxon>Phototrophicus</taxon>
    </lineage>
</organism>
<keyword evidence="4 8" id="KW-0812">Transmembrane</keyword>
<dbReference type="KEGG" id="pmet:G4Y79_09615"/>
<dbReference type="SUPFAM" id="SSF111352">
    <property type="entry name" value="Ammonium transporter"/>
    <property type="match status" value="1"/>
</dbReference>
<protein>
    <recommendedName>
        <fullName evidence="8">Ammonium transporter</fullName>
    </recommendedName>
</protein>
<comment type="subcellular location">
    <subcellularLocation>
        <location evidence="8">Cell membrane</location>
        <topology evidence="8">Multi-pass membrane protein</topology>
    </subcellularLocation>
    <subcellularLocation>
        <location evidence="1">Membrane</location>
        <topology evidence="1">Multi-pass membrane protein</topology>
    </subcellularLocation>
</comment>
<comment type="similarity">
    <text evidence="2 8">Belongs to the ammonia transporter channel (TC 1.A.11.2) family.</text>
</comment>
<reference evidence="11 12" key="1">
    <citation type="submission" date="2020-02" db="EMBL/GenBank/DDBJ databases">
        <authorList>
            <person name="Zheng R.K."/>
            <person name="Sun C.M."/>
        </authorList>
    </citation>
    <scope>NUCLEOTIDE SEQUENCE [LARGE SCALE GENOMIC DNA]</scope>
    <source>
        <strain evidence="12">rifampicinis</strain>
    </source>
</reference>
<feature type="signal peptide" evidence="9">
    <location>
        <begin position="1"/>
        <end position="31"/>
    </location>
</feature>
<evidence type="ECO:0000256" key="4">
    <source>
        <dbReference type="ARBA" id="ARBA00022692"/>
    </source>
</evidence>
<feature type="transmembrane region" description="Helical" evidence="8">
    <location>
        <begin position="241"/>
        <end position="261"/>
    </location>
</feature>
<dbReference type="GO" id="GO:0005886">
    <property type="term" value="C:plasma membrane"/>
    <property type="evidence" value="ECO:0007669"/>
    <property type="project" value="UniProtKB-SubCell"/>
</dbReference>
<feature type="transmembrane region" description="Helical" evidence="8">
    <location>
        <begin position="400"/>
        <end position="425"/>
    </location>
</feature>
<dbReference type="GO" id="GO:0097272">
    <property type="term" value="P:ammonium homeostasis"/>
    <property type="evidence" value="ECO:0007669"/>
    <property type="project" value="TreeGrafter"/>
</dbReference>
<keyword evidence="9" id="KW-0732">Signal</keyword>
<feature type="transmembrane region" description="Helical" evidence="8">
    <location>
        <begin position="96"/>
        <end position="122"/>
    </location>
</feature>
<evidence type="ECO:0000256" key="6">
    <source>
        <dbReference type="ARBA" id="ARBA00023136"/>
    </source>
</evidence>
<dbReference type="PROSITE" id="PS01219">
    <property type="entry name" value="AMMONIUM_TRANSP"/>
    <property type="match status" value="1"/>
</dbReference>
<feature type="transmembrane region" description="Helical" evidence="8">
    <location>
        <begin position="174"/>
        <end position="194"/>
    </location>
</feature>
<dbReference type="EMBL" id="CP062983">
    <property type="protein sequence ID" value="QPC84613.1"/>
    <property type="molecule type" value="Genomic_DNA"/>
</dbReference>
<evidence type="ECO:0000256" key="3">
    <source>
        <dbReference type="ARBA" id="ARBA00022448"/>
    </source>
</evidence>
<dbReference type="Pfam" id="PF00909">
    <property type="entry name" value="Ammonium_transp"/>
    <property type="match status" value="1"/>
</dbReference>
<dbReference type="InterPro" id="IPR024041">
    <property type="entry name" value="NH4_transpt_AmtB-like_dom"/>
</dbReference>
<name>A0A7S8IGY2_9CHLR</name>
<dbReference type="RefSeq" id="WP_195172676.1">
    <property type="nucleotide sequence ID" value="NZ_CP062983.1"/>
</dbReference>
<feature type="transmembrane region" description="Helical" evidence="8">
    <location>
        <begin position="334"/>
        <end position="350"/>
    </location>
</feature>